<dbReference type="SUPFAM" id="SSF54913">
    <property type="entry name" value="GlnB-like"/>
    <property type="match status" value="1"/>
</dbReference>
<dbReference type="InterPro" id="IPR002187">
    <property type="entry name" value="N-reg_PII"/>
</dbReference>
<dbReference type="AlphaFoldDB" id="A0A098EP28"/>
<organism evidence="3 4">
    <name type="scientific">Planococcus massiliensis</name>
    <dbReference type="NCBI Taxonomy" id="1499687"/>
    <lineage>
        <taxon>Bacteria</taxon>
        <taxon>Bacillati</taxon>
        <taxon>Bacillota</taxon>
        <taxon>Bacilli</taxon>
        <taxon>Bacillales</taxon>
        <taxon>Caryophanaceae</taxon>
        <taxon>Planococcus</taxon>
    </lineage>
</organism>
<dbReference type="SMART" id="SM00938">
    <property type="entry name" value="P-II"/>
    <property type="match status" value="1"/>
</dbReference>
<dbReference type="GO" id="GO:0005524">
    <property type="term" value="F:ATP binding"/>
    <property type="evidence" value="ECO:0007669"/>
    <property type="project" value="TreeGrafter"/>
</dbReference>
<dbReference type="GO" id="GO:0006808">
    <property type="term" value="P:regulation of nitrogen utilization"/>
    <property type="evidence" value="ECO:0007669"/>
    <property type="project" value="InterPro"/>
</dbReference>
<accession>A0A098EP28</accession>
<dbReference type="STRING" id="1499687.BN1080_03072"/>
<keyword evidence="1" id="KW-0597">Phosphoprotein</keyword>
<evidence type="ECO:0000256" key="1">
    <source>
        <dbReference type="PIRSR" id="PIRSR602187-50"/>
    </source>
</evidence>
<reference evidence="3 4" key="1">
    <citation type="submission" date="2014-09" db="EMBL/GenBank/DDBJ databases">
        <authorList>
            <person name="Urmite Genomes Urmite Genomes"/>
        </authorList>
    </citation>
    <scope>NUCLEOTIDE SEQUENCE [LARGE SCALE GENOMIC DNA]</scope>
    <source>
        <strain evidence="3 4">ES2</strain>
    </source>
</reference>
<name>A0A098EP28_9BACL</name>
<evidence type="ECO:0000313" key="4">
    <source>
        <dbReference type="Proteomes" id="UP000043699"/>
    </source>
</evidence>
<keyword evidence="4" id="KW-1185">Reference proteome</keyword>
<protein>
    <submittedName>
        <fullName evidence="3">Nitrogen regulatory protein P-II</fullName>
    </submittedName>
</protein>
<dbReference type="Proteomes" id="UP000043699">
    <property type="component" value="Unassembled WGS sequence"/>
</dbReference>
<dbReference type="PRINTS" id="PR00340">
    <property type="entry name" value="PIIGLNB"/>
</dbReference>
<dbReference type="PANTHER" id="PTHR30115">
    <property type="entry name" value="NITROGEN REGULATORY PROTEIN P-II"/>
    <property type="match status" value="1"/>
</dbReference>
<dbReference type="InterPro" id="IPR011322">
    <property type="entry name" value="N-reg_PII-like_a/b"/>
</dbReference>
<proteinExistence type="inferred from homology"/>
<dbReference type="PANTHER" id="PTHR30115:SF11">
    <property type="entry name" value="NITROGEN REGULATORY PROTEIN P-II HOMOLOG"/>
    <property type="match status" value="1"/>
</dbReference>
<dbReference type="Pfam" id="PF00543">
    <property type="entry name" value="P-II"/>
    <property type="match status" value="1"/>
</dbReference>
<evidence type="ECO:0000256" key="2">
    <source>
        <dbReference type="RuleBase" id="RU003936"/>
    </source>
</evidence>
<dbReference type="Gene3D" id="3.30.70.120">
    <property type="match status" value="1"/>
</dbReference>
<evidence type="ECO:0000313" key="3">
    <source>
        <dbReference type="EMBL" id="CEG24053.1"/>
    </source>
</evidence>
<gene>
    <name evidence="3" type="primary">glnB</name>
    <name evidence="3" type="ORF">BN1080_03072</name>
</gene>
<dbReference type="RefSeq" id="WP_052653267.1">
    <property type="nucleotide sequence ID" value="NZ_CCXS01000001.1"/>
</dbReference>
<feature type="modified residue" description="O-UMP-tyrosine" evidence="1">
    <location>
        <position position="51"/>
    </location>
</feature>
<comment type="similarity">
    <text evidence="2">Belongs to the P(II) protein family.</text>
</comment>
<dbReference type="PROSITE" id="PS00638">
    <property type="entry name" value="PII_GLNB_CTER"/>
    <property type="match status" value="1"/>
</dbReference>
<dbReference type="PROSITE" id="PS51343">
    <property type="entry name" value="PII_GLNB_DOM"/>
    <property type="match status" value="1"/>
</dbReference>
<dbReference type="EMBL" id="CCXS01000001">
    <property type="protein sequence ID" value="CEG24053.1"/>
    <property type="molecule type" value="Genomic_DNA"/>
</dbReference>
<sequence length="113" mass="12292">MKKIETIIRPSVFANVRQALALEGIDGLSVTEIAGIGKQEGRVGLFRGNAYTMEFSPKLKLEMVVDDSKVEDIVEALLEYASTGEVGDGKIFILPVEEAIRIRTKERGVVAVG</sequence>
<dbReference type="GO" id="GO:0005829">
    <property type="term" value="C:cytosol"/>
    <property type="evidence" value="ECO:0007669"/>
    <property type="project" value="TreeGrafter"/>
</dbReference>
<dbReference type="OrthoDB" id="9802729at2"/>
<dbReference type="InterPro" id="IPR017918">
    <property type="entry name" value="N-reg_PII_CS"/>
</dbReference>
<dbReference type="InterPro" id="IPR015867">
    <property type="entry name" value="N-reg_PII/ATP_PRibTrfase_C"/>
</dbReference>
<dbReference type="GO" id="GO:0030234">
    <property type="term" value="F:enzyme regulator activity"/>
    <property type="evidence" value="ECO:0007669"/>
    <property type="project" value="InterPro"/>
</dbReference>